<dbReference type="AlphaFoldDB" id="A0A081BSV9"/>
<dbReference type="GO" id="GO:0016301">
    <property type="term" value="F:kinase activity"/>
    <property type="evidence" value="ECO:0007669"/>
    <property type="project" value="UniProtKB-KW"/>
</dbReference>
<dbReference type="STRING" id="1499966.U14_05776"/>
<gene>
    <name evidence="1" type="ORF">U14_05776</name>
</gene>
<dbReference type="SUPFAM" id="SSF53067">
    <property type="entry name" value="Actin-like ATPase domain"/>
    <property type="match status" value="1"/>
</dbReference>
<name>A0A081BSV9_9BACT</name>
<dbReference type="HOGENOM" id="CLU_1881648_0_0_0"/>
<keyword evidence="1" id="KW-0808">Transferase</keyword>
<reference evidence="1" key="1">
    <citation type="journal article" date="2015" name="PeerJ">
        <title>First genomic representation of candidate bacterial phylum KSB3 points to enhanced environmental sensing as a trigger of wastewater bulking.</title>
        <authorList>
            <person name="Sekiguchi Y."/>
            <person name="Ohashi A."/>
            <person name="Parks D.H."/>
            <person name="Yamauchi T."/>
            <person name="Tyson G.W."/>
            <person name="Hugenholtz P."/>
        </authorList>
    </citation>
    <scope>NUCLEOTIDE SEQUENCE [LARGE SCALE GENOMIC DNA]</scope>
</reference>
<dbReference type="InterPro" id="IPR043129">
    <property type="entry name" value="ATPase_NBD"/>
</dbReference>
<keyword evidence="1" id="KW-0418">Kinase</keyword>
<protein>
    <submittedName>
        <fullName evidence="1">Carbohydrate kinase FGGY</fullName>
    </submittedName>
</protein>
<keyword evidence="2" id="KW-1185">Reference proteome</keyword>
<proteinExistence type="predicted"/>
<evidence type="ECO:0000313" key="2">
    <source>
        <dbReference type="Proteomes" id="UP000030700"/>
    </source>
</evidence>
<organism evidence="1">
    <name type="scientific">Candidatus Moduliflexus flocculans</name>
    <dbReference type="NCBI Taxonomy" id="1499966"/>
    <lineage>
        <taxon>Bacteria</taxon>
        <taxon>Candidatus Moduliflexota</taxon>
        <taxon>Candidatus Moduliflexia</taxon>
        <taxon>Candidatus Moduliflexales</taxon>
        <taxon>Candidatus Moduliflexaceae</taxon>
    </lineage>
</organism>
<accession>A0A081BSV9</accession>
<dbReference type="Proteomes" id="UP000030700">
    <property type="component" value="Unassembled WGS sequence"/>
</dbReference>
<evidence type="ECO:0000313" key="1">
    <source>
        <dbReference type="EMBL" id="GAK54490.1"/>
    </source>
</evidence>
<dbReference type="EMBL" id="DF820461">
    <property type="protein sequence ID" value="GAK54490.1"/>
    <property type="molecule type" value="Genomic_DNA"/>
</dbReference>
<dbReference type="Gene3D" id="3.30.420.40">
    <property type="match status" value="1"/>
</dbReference>
<sequence length="135" mass="15036">MRYAVETIARDWRRVECVLVADESGCFELSVRSACCHRSLEAALLAGIGVGVHRDEKGAFQQVSRPGRIYAPNPEQAAQYEECYPKIFTNMYSTLAPLHHKNRDVVTQRVQTLVCAGKPKFTLLLNAANTIVSIV</sequence>